<dbReference type="GO" id="GO:0007156">
    <property type="term" value="P:homophilic cell adhesion via plasma membrane adhesion molecules"/>
    <property type="evidence" value="ECO:0007669"/>
    <property type="project" value="InterPro"/>
</dbReference>
<dbReference type="GO" id="GO:0005886">
    <property type="term" value="C:plasma membrane"/>
    <property type="evidence" value="ECO:0007669"/>
    <property type="project" value="TreeGrafter"/>
</dbReference>
<dbReference type="InterPro" id="IPR020635">
    <property type="entry name" value="Tyr_kinase_cat_dom"/>
</dbReference>
<dbReference type="Pfam" id="PF07714">
    <property type="entry name" value="PK_Tyr_Ser-Thr"/>
    <property type="match status" value="1"/>
</dbReference>
<dbReference type="Gene3D" id="1.10.510.10">
    <property type="entry name" value="Transferase(Phosphotransferase) domain 1"/>
    <property type="match status" value="1"/>
</dbReference>
<dbReference type="SUPFAM" id="SSF56112">
    <property type="entry name" value="Protein kinase-like (PK-like)"/>
    <property type="match status" value="1"/>
</dbReference>
<dbReference type="Proteomes" id="UP000192247">
    <property type="component" value="Unassembled WGS sequence"/>
</dbReference>
<dbReference type="Gene3D" id="3.30.200.20">
    <property type="entry name" value="Phosphorylase Kinase, domain 1"/>
    <property type="match status" value="1"/>
</dbReference>
<dbReference type="PANTHER" id="PTHR24416:SF621">
    <property type="entry name" value="TYROSINE KINASE RECEPTOR CAD96CA"/>
    <property type="match status" value="1"/>
</dbReference>
<dbReference type="SUPFAM" id="SSF49313">
    <property type="entry name" value="Cadherin-like"/>
    <property type="match status" value="1"/>
</dbReference>
<evidence type="ECO:0000259" key="5">
    <source>
        <dbReference type="PROSITE" id="PS50268"/>
    </source>
</evidence>
<dbReference type="EMBL" id="MNPL01008488">
    <property type="protein sequence ID" value="OQR74211.1"/>
    <property type="molecule type" value="Genomic_DNA"/>
</dbReference>
<reference evidence="6 7" key="1">
    <citation type="journal article" date="2017" name="Gigascience">
        <title>Draft genome of the honey bee ectoparasitic mite, Tropilaelaps mercedesae, is shaped by the parasitic life history.</title>
        <authorList>
            <person name="Dong X."/>
            <person name="Armstrong S.D."/>
            <person name="Xia D."/>
            <person name="Makepeace B.L."/>
            <person name="Darby A.C."/>
            <person name="Kadowaki T."/>
        </authorList>
    </citation>
    <scope>NUCLEOTIDE SEQUENCE [LARGE SCALE GENOMIC DNA]</scope>
    <source>
        <strain evidence="6">Wuxi-XJTLU</strain>
    </source>
</reference>
<dbReference type="FunFam" id="1.10.510.10:FF:000986">
    <property type="entry name" value="Protein tyrosine kinase 2aa"/>
    <property type="match status" value="1"/>
</dbReference>
<organism evidence="6 7">
    <name type="scientific">Tropilaelaps mercedesae</name>
    <dbReference type="NCBI Taxonomy" id="418985"/>
    <lineage>
        <taxon>Eukaryota</taxon>
        <taxon>Metazoa</taxon>
        <taxon>Ecdysozoa</taxon>
        <taxon>Arthropoda</taxon>
        <taxon>Chelicerata</taxon>
        <taxon>Arachnida</taxon>
        <taxon>Acari</taxon>
        <taxon>Parasitiformes</taxon>
        <taxon>Mesostigmata</taxon>
        <taxon>Gamasina</taxon>
        <taxon>Dermanyssoidea</taxon>
        <taxon>Laelapidae</taxon>
        <taxon>Tropilaelaps</taxon>
    </lineage>
</organism>
<feature type="domain" description="Cadherin" evidence="5">
    <location>
        <begin position="61"/>
        <end position="168"/>
    </location>
</feature>
<keyword evidence="1" id="KW-0106">Calcium</keyword>
<dbReference type="AlphaFoldDB" id="A0A1V9XL85"/>
<dbReference type="GO" id="GO:0043235">
    <property type="term" value="C:receptor complex"/>
    <property type="evidence" value="ECO:0007669"/>
    <property type="project" value="TreeGrafter"/>
</dbReference>
<dbReference type="STRING" id="418985.A0A1V9XL85"/>
<keyword evidence="2" id="KW-1133">Transmembrane helix</keyword>
<proteinExistence type="predicted"/>
<dbReference type="InterPro" id="IPR002126">
    <property type="entry name" value="Cadherin-like_dom"/>
</dbReference>
<dbReference type="FunCoup" id="A0A1V9XL85">
    <property type="interactions" value="4"/>
</dbReference>
<keyword evidence="3" id="KW-0732">Signal</keyword>
<protein>
    <submittedName>
        <fullName evidence="6">Tyrosine kinase receptor Cad96Ca-like</fullName>
    </submittedName>
</protein>
<dbReference type="InterPro" id="IPR008266">
    <property type="entry name" value="Tyr_kinase_AS"/>
</dbReference>
<dbReference type="SMART" id="SM00219">
    <property type="entry name" value="TyrKc"/>
    <property type="match status" value="1"/>
</dbReference>
<dbReference type="InterPro" id="IPR000719">
    <property type="entry name" value="Prot_kinase_dom"/>
</dbReference>
<dbReference type="InterPro" id="IPR015919">
    <property type="entry name" value="Cadherin-like_sf"/>
</dbReference>
<dbReference type="GO" id="GO:0005524">
    <property type="term" value="F:ATP binding"/>
    <property type="evidence" value="ECO:0007669"/>
    <property type="project" value="InterPro"/>
</dbReference>
<accession>A0A1V9XL85</accession>
<dbReference type="InParanoid" id="A0A1V9XL85"/>
<dbReference type="OrthoDB" id="3256376at2759"/>
<evidence type="ECO:0000259" key="4">
    <source>
        <dbReference type="PROSITE" id="PS50011"/>
    </source>
</evidence>
<dbReference type="CDD" id="cd11304">
    <property type="entry name" value="Cadherin_repeat"/>
    <property type="match status" value="1"/>
</dbReference>
<evidence type="ECO:0000313" key="7">
    <source>
        <dbReference type="Proteomes" id="UP000192247"/>
    </source>
</evidence>
<dbReference type="PRINTS" id="PR00109">
    <property type="entry name" value="TYRKINASE"/>
</dbReference>
<dbReference type="InterPro" id="IPR050122">
    <property type="entry name" value="RTK"/>
</dbReference>
<evidence type="ECO:0000256" key="1">
    <source>
        <dbReference type="PROSITE-ProRule" id="PRU00043"/>
    </source>
</evidence>
<keyword evidence="2" id="KW-0812">Transmembrane</keyword>
<keyword evidence="2" id="KW-0472">Membrane</keyword>
<dbReference type="PANTHER" id="PTHR24416">
    <property type="entry name" value="TYROSINE-PROTEIN KINASE RECEPTOR"/>
    <property type="match status" value="1"/>
</dbReference>
<dbReference type="InterPro" id="IPR011009">
    <property type="entry name" value="Kinase-like_dom_sf"/>
</dbReference>
<comment type="caution">
    <text evidence="6">The sequence shown here is derived from an EMBL/GenBank/DDBJ whole genome shotgun (WGS) entry which is preliminary data.</text>
</comment>
<dbReference type="GO" id="GO:0004714">
    <property type="term" value="F:transmembrane receptor protein tyrosine kinase activity"/>
    <property type="evidence" value="ECO:0007669"/>
    <property type="project" value="TreeGrafter"/>
</dbReference>
<keyword evidence="6" id="KW-0675">Receptor</keyword>
<feature type="signal peptide" evidence="3">
    <location>
        <begin position="1"/>
        <end position="21"/>
    </location>
</feature>
<sequence>MDPSQFILIHTLLYFLGTVNSVGILPSFGRSGSESGGGSRISAGALHNTPPSFSSHRDWIVDEDHRVGERVFAVKTIDPDGDPIRFSLAPALFRDGSSYFRVDSVTGEVFLVKPFKGMGGQDLYMYVRADDGHHQAKVEVSIRVIRTGQRSAHERKNELDAVLKRPSISDIEKSASAGNNVKILSPSRYNTSNDDDEKFPEIRGSLNENSSNTLTPMVIIIVALFITTIGGIQLFRRKWAGLRKSDGSEEKIKSKGSIFHSLSSNSRNNACKDTIALARLPSQPSWAAVLEKREPVLKPAEFFSTLTDDKWEFPRNKLKFLQHISQGCFGQVWKCEAFQSASTEESRYKNFAGSKKSDESSIIVAVKTLKDHSSDKGRQDLLNELGIMKLLDPHPNIVTLLGCCTEKDPLFVIMEYISLGKLQTFLRNNRRPMIERGSPTDVATLAPLTSMELTQFGYQVAKGMEYIASKGIVHRDLAARNVLVTESRQCKANSLSHIHHVVASFALPVYPNVEHLLNVADFGLARDVISSHEYERKGDGVLPVRWMPPEALYDNVHTTKSDVWAFGILLWEIVTLGSTPYPGMTAMEVTQRVREGYRLEKPEHCKREIYNIMSYCWEANPSKRPCFTELTHMLEKLIVSENDYIELERFPEHAYYNVCQDLPGEKL</sequence>
<evidence type="ECO:0000256" key="2">
    <source>
        <dbReference type="SAM" id="Phobius"/>
    </source>
</evidence>
<evidence type="ECO:0000313" key="6">
    <source>
        <dbReference type="EMBL" id="OQR74211.1"/>
    </source>
</evidence>
<dbReference type="Gene3D" id="2.60.40.60">
    <property type="entry name" value="Cadherins"/>
    <property type="match status" value="1"/>
</dbReference>
<dbReference type="PROSITE" id="PS50268">
    <property type="entry name" value="CADHERIN_2"/>
    <property type="match status" value="1"/>
</dbReference>
<keyword evidence="7" id="KW-1185">Reference proteome</keyword>
<evidence type="ECO:0000256" key="3">
    <source>
        <dbReference type="SAM" id="SignalP"/>
    </source>
</evidence>
<dbReference type="InterPro" id="IPR001245">
    <property type="entry name" value="Ser-Thr/Tyr_kinase_cat_dom"/>
</dbReference>
<dbReference type="PROSITE" id="PS00109">
    <property type="entry name" value="PROTEIN_KINASE_TYR"/>
    <property type="match status" value="1"/>
</dbReference>
<feature type="chain" id="PRO_5013094009" evidence="3">
    <location>
        <begin position="22"/>
        <end position="667"/>
    </location>
</feature>
<feature type="transmembrane region" description="Helical" evidence="2">
    <location>
        <begin position="214"/>
        <end position="235"/>
    </location>
</feature>
<dbReference type="GO" id="GO:0005509">
    <property type="term" value="F:calcium ion binding"/>
    <property type="evidence" value="ECO:0007669"/>
    <property type="project" value="UniProtKB-UniRule"/>
</dbReference>
<feature type="domain" description="Protein kinase" evidence="4">
    <location>
        <begin position="318"/>
        <end position="638"/>
    </location>
</feature>
<gene>
    <name evidence="6" type="ORF">BIW11_09217</name>
</gene>
<keyword evidence="6" id="KW-0808">Transferase</keyword>
<dbReference type="PROSITE" id="PS50011">
    <property type="entry name" value="PROTEIN_KINASE_DOM"/>
    <property type="match status" value="1"/>
</dbReference>
<keyword evidence="6" id="KW-0418">Kinase</keyword>
<dbReference type="CDD" id="cd00192">
    <property type="entry name" value="PTKc"/>
    <property type="match status" value="1"/>
</dbReference>
<name>A0A1V9XL85_9ACAR</name>
<dbReference type="GO" id="GO:0007169">
    <property type="term" value="P:cell surface receptor protein tyrosine kinase signaling pathway"/>
    <property type="evidence" value="ECO:0007669"/>
    <property type="project" value="TreeGrafter"/>
</dbReference>